<protein>
    <submittedName>
        <fullName evidence="2">Uncharacterized protein</fullName>
    </submittedName>
</protein>
<evidence type="ECO:0000256" key="1">
    <source>
        <dbReference type="SAM" id="MobiDB-lite"/>
    </source>
</evidence>
<dbReference type="EMBL" id="VSRR010011701">
    <property type="protein sequence ID" value="MPC53539.1"/>
    <property type="molecule type" value="Genomic_DNA"/>
</dbReference>
<reference evidence="2 3" key="1">
    <citation type="submission" date="2019-05" db="EMBL/GenBank/DDBJ databases">
        <title>Another draft genome of Portunus trituberculatus and its Hox gene families provides insights of decapod evolution.</title>
        <authorList>
            <person name="Jeong J.-H."/>
            <person name="Song I."/>
            <person name="Kim S."/>
            <person name="Choi T."/>
            <person name="Kim D."/>
            <person name="Ryu S."/>
            <person name="Kim W."/>
        </authorList>
    </citation>
    <scope>NUCLEOTIDE SEQUENCE [LARGE SCALE GENOMIC DNA]</scope>
    <source>
        <tissue evidence="2">Muscle</tissue>
    </source>
</reference>
<dbReference type="Proteomes" id="UP000324222">
    <property type="component" value="Unassembled WGS sequence"/>
</dbReference>
<comment type="caution">
    <text evidence="2">The sequence shown here is derived from an EMBL/GenBank/DDBJ whole genome shotgun (WGS) entry which is preliminary data.</text>
</comment>
<accession>A0A5B7G7G2</accession>
<proteinExistence type="predicted"/>
<evidence type="ECO:0000313" key="3">
    <source>
        <dbReference type="Proteomes" id="UP000324222"/>
    </source>
</evidence>
<evidence type="ECO:0000313" key="2">
    <source>
        <dbReference type="EMBL" id="MPC53539.1"/>
    </source>
</evidence>
<organism evidence="2 3">
    <name type="scientific">Portunus trituberculatus</name>
    <name type="common">Swimming crab</name>
    <name type="synonym">Neptunus trituberculatus</name>
    <dbReference type="NCBI Taxonomy" id="210409"/>
    <lineage>
        <taxon>Eukaryota</taxon>
        <taxon>Metazoa</taxon>
        <taxon>Ecdysozoa</taxon>
        <taxon>Arthropoda</taxon>
        <taxon>Crustacea</taxon>
        <taxon>Multicrustacea</taxon>
        <taxon>Malacostraca</taxon>
        <taxon>Eumalacostraca</taxon>
        <taxon>Eucarida</taxon>
        <taxon>Decapoda</taxon>
        <taxon>Pleocyemata</taxon>
        <taxon>Brachyura</taxon>
        <taxon>Eubrachyura</taxon>
        <taxon>Portunoidea</taxon>
        <taxon>Portunidae</taxon>
        <taxon>Portuninae</taxon>
        <taxon>Portunus</taxon>
    </lineage>
</organism>
<feature type="region of interest" description="Disordered" evidence="1">
    <location>
        <begin position="1"/>
        <end position="27"/>
    </location>
</feature>
<dbReference type="AlphaFoldDB" id="A0A5B7G7G2"/>
<feature type="compositionally biased region" description="Low complexity" evidence="1">
    <location>
        <begin position="1"/>
        <end position="25"/>
    </location>
</feature>
<keyword evidence="3" id="KW-1185">Reference proteome</keyword>
<sequence length="93" mass="10024">MFPWLPSLSLPSQPQTATASPTSPSNSIMCGLTSPFISTGVRLSHLRGKRSNKYSCFFSPRSLASLSLQAAEAVGYERTRQVAPGHRGFLVPT</sequence>
<name>A0A5B7G7G2_PORTR</name>
<gene>
    <name evidence="2" type="ORF">E2C01_047434</name>
</gene>